<evidence type="ECO:0000256" key="11">
    <source>
        <dbReference type="ARBA" id="ARBA00022842"/>
    </source>
</evidence>
<dbReference type="InterPro" id="IPR032677">
    <property type="entry name" value="GTP_cyclohydro_II"/>
</dbReference>
<dbReference type="Gene3D" id="3.40.50.10990">
    <property type="entry name" value="GTP cyclohydrolase II"/>
    <property type="match status" value="1"/>
</dbReference>
<keyword evidence="16" id="KW-0378">Hydrolase</keyword>
<accession>A0A401J5P9</accession>
<evidence type="ECO:0000256" key="6">
    <source>
        <dbReference type="ARBA" id="ARBA00008976"/>
    </source>
</evidence>
<keyword evidence="13 14" id="KW-0456">Lyase</keyword>
<comment type="caution">
    <text evidence="16">The sequence shown here is derived from an EMBL/GenBank/DDBJ whole genome shotgun (WGS) entry which is preliminary data.</text>
</comment>
<evidence type="ECO:0000256" key="12">
    <source>
        <dbReference type="ARBA" id="ARBA00023211"/>
    </source>
</evidence>
<feature type="domain" description="GTP cyclohydrolase II" evidence="15">
    <location>
        <begin position="283"/>
        <end position="436"/>
    </location>
</feature>
<dbReference type="GO" id="GO:0008686">
    <property type="term" value="F:3,4-dihydroxy-2-butanone-4-phosphate synthase activity"/>
    <property type="evidence" value="ECO:0007669"/>
    <property type="project" value="UniProtKB-UniRule"/>
</dbReference>
<evidence type="ECO:0000256" key="8">
    <source>
        <dbReference type="ARBA" id="ARBA00018836"/>
    </source>
</evidence>
<keyword evidence="11 14" id="KW-0460">Magnesium</keyword>
<keyword evidence="10 14" id="KW-0479">Metal-binding</keyword>
<evidence type="ECO:0000256" key="7">
    <source>
        <dbReference type="ARBA" id="ARBA00012153"/>
    </source>
</evidence>
<comment type="function">
    <text evidence="3 14">Catalyzes the conversion of D-ribulose 5-phosphate to formate and 3,4-dihydroxy-2-butanone 4-phosphate.</text>
</comment>
<evidence type="ECO:0000313" key="17">
    <source>
        <dbReference type="Proteomes" id="UP000290975"/>
    </source>
</evidence>
<dbReference type="NCBIfam" id="TIGR00506">
    <property type="entry name" value="ribB"/>
    <property type="match status" value="1"/>
</dbReference>
<evidence type="ECO:0000313" key="16">
    <source>
        <dbReference type="EMBL" id="GBH31982.1"/>
    </source>
</evidence>
<evidence type="ECO:0000256" key="13">
    <source>
        <dbReference type="ARBA" id="ARBA00023239"/>
    </source>
</evidence>
<evidence type="ECO:0000256" key="3">
    <source>
        <dbReference type="ARBA" id="ARBA00002284"/>
    </source>
</evidence>
<dbReference type="EMBL" id="BBQY01000022">
    <property type="protein sequence ID" value="GBH31982.1"/>
    <property type="molecule type" value="Genomic_DNA"/>
</dbReference>
<evidence type="ECO:0000256" key="9">
    <source>
        <dbReference type="ARBA" id="ARBA00022619"/>
    </source>
</evidence>
<feature type="site" description="Essential for catalytic activity" evidence="14">
    <location>
        <position position="201"/>
    </location>
</feature>
<dbReference type="GO" id="GO:0003935">
    <property type="term" value="F:GTP cyclohydrolase II activity"/>
    <property type="evidence" value="ECO:0007669"/>
    <property type="project" value="TreeGrafter"/>
</dbReference>
<feature type="binding site" evidence="14">
    <location>
        <position position="107"/>
    </location>
    <ligand>
        <name>D-ribulose 5-phosphate</name>
        <dbReference type="ChEBI" id="CHEBI:58121"/>
    </ligand>
</feature>
<dbReference type="FunFam" id="3.90.870.10:FF:000001">
    <property type="entry name" value="Riboflavin biosynthesis protein RibBA"/>
    <property type="match status" value="1"/>
</dbReference>
<comment type="cofactor">
    <cofactor evidence="14">
        <name>Mg(2+)</name>
        <dbReference type="ChEBI" id="CHEBI:18420"/>
    </cofactor>
    <cofactor evidence="14">
        <name>Mn(2+)</name>
        <dbReference type="ChEBI" id="CHEBI:29035"/>
    </cofactor>
    <text evidence="14">Binds 2 divalent metal cations per subunit. Magnesium or manganese.</text>
</comment>
<evidence type="ECO:0000256" key="14">
    <source>
        <dbReference type="HAMAP-Rule" id="MF_00180"/>
    </source>
</evidence>
<feature type="binding site" evidence="14">
    <location>
        <position position="103"/>
    </location>
    <ligand>
        <name>Mg(2+)</name>
        <dbReference type="ChEBI" id="CHEBI:18420"/>
        <label>1</label>
    </ligand>
</feature>
<comment type="catalytic activity">
    <reaction evidence="1 14">
        <text>D-ribulose 5-phosphate = (2S)-2-hydroxy-3-oxobutyl phosphate + formate + H(+)</text>
        <dbReference type="Rhea" id="RHEA:18457"/>
        <dbReference type="ChEBI" id="CHEBI:15378"/>
        <dbReference type="ChEBI" id="CHEBI:15740"/>
        <dbReference type="ChEBI" id="CHEBI:58121"/>
        <dbReference type="ChEBI" id="CHEBI:58830"/>
        <dbReference type="EC" id="4.1.99.12"/>
    </reaction>
</comment>
<dbReference type="PANTHER" id="PTHR21327:SF34">
    <property type="entry name" value="3,4-DIHYDROXY-2-BUTANONE 4-PHOSPHATE SYNTHASE"/>
    <property type="match status" value="1"/>
</dbReference>
<evidence type="ECO:0000256" key="4">
    <source>
        <dbReference type="ARBA" id="ARBA00004904"/>
    </source>
</evidence>
<dbReference type="GO" id="GO:0000287">
    <property type="term" value="F:magnesium ion binding"/>
    <property type="evidence" value="ECO:0007669"/>
    <property type="project" value="UniProtKB-UniRule"/>
</dbReference>
<sequence>MRIIPAFGKESAAMSSTLIDTVRSLVTDGGMSRSGLARAAGLHANSLRKLGEGDWNPTADTLGKLEAYLLKREGGTALASPEEIINEARNGRMFILVDDEDRENEGDLVIPAQMATPDAINFMATHGRGLICLALSKARVDELGLSLMSRNNGTRHETAFTVSIEAREGVTTGISAADRARTISVAIDGSKGRGDIVTPGHVFPLVAKDGGVLVRTGHTEAAVDVARLAGLNPSGVICEVMKDDGTMARLDDLIPFAARHKMKIGTIRDLIAYRRRHDHIVERRAETTFQSQWGGDWKAISFYNKATRTEQLVLQKGHVDPDTPTLVRMHQFAPLTDTFGKQGPRAGLLQRCMEIISAEGAGIIVLLRGDEPDILTRILQQNAGIAVGDMDELRNYGAGAQILAELGVHDMVLLTNSHRSLIALDGYDLAVVGQRPIEL</sequence>
<evidence type="ECO:0000259" key="15">
    <source>
        <dbReference type="Pfam" id="PF00925"/>
    </source>
</evidence>
<evidence type="ECO:0000256" key="2">
    <source>
        <dbReference type="ARBA" id="ARBA00001936"/>
    </source>
</evidence>
<evidence type="ECO:0000256" key="1">
    <source>
        <dbReference type="ARBA" id="ARBA00000141"/>
    </source>
</evidence>
<name>A0A401J5P9_SPHXE</name>
<dbReference type="SUPFAM" id="SSF55821">
    <property type="entry name" value="YrdC/RibB"/>
    <property type="match status" value="1"/>
</dbReference>
<protein>
    <recommendedName>
        <fullName evidence="8 14">3,4-dihydroxy-2-butanone 4-phosphate synthase</fullName>
        <shortName evidence="14">DHBP synthase</shortName>
        <ecNumber evidence="7 14">4.1.99.12</ecNumber>
    </recommendedName>
</protein>
<keyword evidence="9 14" id="KW-0686">Riboflavin biosynthesis</keyword>
<organism evidence="16 17">
    <name type="scientific">Sphingobium xenophagum</name>
    <dbReference type="NCBI Taxonomy" id="121428"/>
    <lineage>
        <taxon>Bacteria</taxon>
        <taxon>Pseudomonadati</taxon>
        <taxon>Pseudomonadota</taxon>
        <taxon>Alphaproteobacteria</taxon>
        <taxon>Sphingomonadales</taxon>
        <taxon>Sphingomonadaceae</taxon>
        <taxon>Sphingobium</taxon>
    </lineage>
</organism>
<dbReference type="UniPathway" id="UPA00275">
    <property type="reaction ID" value="UER00399"/>
</dbReference>
<reference evidence="16 17" key="1">
    <citation type="submission" date="2014-12" db="EMBL/GenBank/DDBJ databases">
        <title>Whole genome sequencing of Sphingobium xenophagum OW59.</title>
        <authorList>
            <person name="Ohta Y."/>
            <person name="Nishi S."/>
            <person name="Hatada Y."/>
        </authorList>
    </citation>
    <scope>NUCLEOTIDE SEQUENCE [LARGE SCALE GENOMIC DNA]</scope>
    <source>
        <strain evidence="16 17">OW59</strain>
    </source>
</reference>
<comment type="similarity">
    <text evidence="14">Belongs to the DHBP synthase family.</text>
</comment>
<evidence type="ECO:0000256" key="5">
    <source>
        <dbReference type="ARBA" id="ARBA00005520"/>
    </source>
</evidence>
<comment type="pathway">
    <text evidence="4 14">Cofactor biosynthesis; riboflavin biosynthesis; 2-hydroxy-3-oxobutyl phosphate from D-ribulose 5-phosphate: step 1/1.</text>
</comment>
<dbReference type="SUPFAM" id="SSF142695">
    <property type="entry name" value="RibA-like"/>
    <property type="match status" value="1"/>
</dbReference>
<gene>
    <name evidence="14" type="primary">ribB</name>
    <name evidence="16" type="ORF">MBESOW_P3243</name>
</gene>
<keyword evidence="12 14" id="KW-0464">Manganese</keyword>
<dbReference type="Gene3D" id="3.90.870.10">
    <property type="entry name" value="DHBP synthase"/>
    <property type="match status" value="1"/>
</dbReference>
<dbReference type="AlphaFoldDB" id="A0A401J5P9"/>
<dbReference type="InterPro" id="IPR001387">
    <property type="entry name" value="Cro/C1-type_HTH"/>
</dbReference>
<comment type="cofactor">
    <cofactor evidence="2">
        <name>Mn(2+)</name>
        <dbReference type="ChEBI" id="CHEBI:29035"/>
    </cofactor>
</comment>
<proteinExistence type="inferred from homology"/>
<dbReference type="PIRSF" id="PIRSF001259">
    <property type="entry name" value="RibA"/>
    <property type="match status" value="1"/>
</dbReference>
<feature type="site" description="Essential for catalytic activity" evidence="14">
    <location>
        <position position="239"/>
    </location>
</feature>
<dbReference type="HAMAP" id="MF_00180">
    <property type="entry name" value="RibB"/>
    <property type="match status" value="1"/>
</dbReference>
<dbReference type="CDD" id="cd00093">
    <property type="entry name" value="HTH_XRE"/>
    <property type="match status" value="1"/>
</dbReference>
<dbReference type="Pfam" id="PF00926">
    <property type="entry name" value="DHBP_synthase"/>
    <property type="match status" value="1"/>
</dbReference>
<evidence type="ECO:0000256" key="10">
    <source>
        <dbReference type="ARBA" id="ARBA00022723"/>
    </source>
</evidence>
<dbReference type="InterPro" id="IPR000422">
    <property type="entry name" value="DHBP_synthase_RibB"/>
</dbReference>
<dbReference type="GO" id="GO:0030145">
    <property type="term" value="F:manganese ion binding"/>
    <property type="evidence" value="ECO:0007669"/>
    <property type="project" value="UniProtKB-UniRule"/>
</dbReference>
<comment type="subunit">
    <text evidence="14">Homodimer.</text>
</comment>
<comment type="similarity">
    <text evidence="5">In the N-terminal section; belongs to the DHBP synthase family.</text>
</comment>
<dbReference type="InterPro" id="IPR017945">
    <property type="entry name" value="DHBP_synth_RibB-like_a/b_dom"/>
</dbReference>
<feature type="binding site" evidence="14">
    <location>
        <position position="218"/>
    </location>
    <ligand>
        <name>Mg(2+)</name>
        <dbReference type="ChEBI" id="CHEBI:18420"/>
        <label>2</label>
    </ligand>
</feature>
<dbReference type="EC" id="4.1.99.12" evidence="7 14"/>
<dbReference type="PANTHER" id="PTHR21327">
    <property type="entry name" value="GTP CYCLOHYDROLASE II-RELATED"/>
    <property type="match status" value="1"/>
</dbReference>
<feature type="binding site" evidence="14">
    <location>
        <begin position="215"/>
        <end position="219"/>
    </location>
    <ligand>
        <name>D-ribulose 5-phosphate</name>
        <dbReference type="ChEBI" id="CHEBI:58121"/>
    </ligand>
</feature>
<dbReference type="STRING" id="1192759.GCA_000277525_03530"/>
<dbReference type="Pfam" id="PF00925">
    <property type="entry name" value="GTP_cyclohydro2"/>
    <property type="match status" value="1"/>
</dbReference>
<feature type="binding site" evidence="14">
    <location>
        <begin position="102"/>
        <end position="103"/>
    </location>
    <ligand>
        <name>D-ribulose 5-phosphate</name>
        <dbReference type="ChEBI" id="CHEBI:58121"/>
    </ligand>
</feature>
<dbReference type="GO" id="GO:0009231">
    <property type="term" value="P:riboflavin biosynthetic process"/>
    <property type="evidence" value="ECO:0007669"/>
    <property type="project" value="UniProtKB-UniRule"/>
</dbReference>
<dbReference type="InterPro" id="IPR036144">
    <property type="entry name" value="RibA-like_sf"/>
</dbReference>
<dbReference type="Proteomes" id="UP000290975">
    <property type="component" value="Unassembled WGS sequence"/>
</dbReference>
<comment type="similarity">
    <text evidence="6">In the C-terminal section; belongs to the GTP cyclohydrolase II family.</text>
</comment>
<keyword evidence="17" id="KW-1185">Reference proteome</keyword>
<feature type="binding site" evidence="14">
    <location>
        <position position="103"/>
    </location>
    <ligand>
        <name>Mg(2+)</name>
        <dbReference type="ChEBI" id="CHEBI:18420"/>
        <label>2</label>
    </ligand>
</feature>
<dbReference type="GO" id="GO:0005829">
    <property type="term" value="C:cytosol"/>
    <property type="evidence" value="ECO:0007669"/>
    <property type="project" value="TreeGrafter"/>
</dbReference>